<dbReference type="SUPFAM" id="SSF55961">
    <property type="entry name" value="Bet v1-like"/>
    <property type="match status" value="1"/>
</dbReference>
<dbReference type="GO" id="GO:0005737">
    <property type="term" value="C:cytoplasm"/>
    <property type="evidence" value="ECO:0007669"/>
    <property type="project" value="UniProtKB-ARBA"/>
</dbReference>
<dbReference type="PROSITE" id="PS50848">
    <property type="entry name" value="START"/>
    <property type="match status" value="1"/>
</dbReference>
<accession>A0A813IVX4</accession>
<comment type="caution">
    <text evidence="2">The sequence shown here is derived from an EMBL/GenBank/DDBJ whole genome shotgun (WGS) entry which is preliminary data.</text>
</comment>
<dbReference type="InterPro" id="IPR023393">
    <property type="entry name" value="START-like_dom_sf"/>
</dbReference>
<evidence type="ECO:0000313" key="3">
    <source>
        <dbReference type="Proteomes" id="UP000626109"/>
    </source>
</evidence>
<dbReference type="InterPro" id="IPR051213">
    <property type="entry name" value="START_lipid_transfer"/>
</dbReference>
<evidence type="ECO:0000259" key="1">
    <source>
        <dbReference type="PROSITE" id="PS50848"/>
    </source>
</evidence>
<name>A0A813IVX4_POLGL</name>
<dbReference type="PANTHER" id="PTHR19308:SF14">
    <property type="entry name" value="START DOMAIN-CONTAINING PROTEIN"/>
    <property type="match status" value="1"/>
</dbReference>
<feature type="domain" description="START" evidence="1">
    <location>
        <begin position="73"/>
        <end position="256"/>
    </location>
</feature>
<organism evidence="2 3">
    <name type="scientific">Polarella glacialis</name>
    <name type="common">Dinoflagellate</name>
    <dbReference type="NCBI Taxonomy" id="89957"/>
    <lineage>
        <taxon>Eukaryota</taxon>
        <taxon>Sar</taxon>
        <taxon>Alveolata</taxon>
        <taxon>Dinophyceae</taxon>
        <taxon>Suessiales</taxon>
        <taxon>Suessiaceae</taxon>
        <taxon>Polarella</taxon>
    </lineage>
</organism>
<dbReference type="Pfam" id="PF01852">
    <property type="entry name" value="START"/>
    <property type="match status" value="1"/>
</dbReference>
<proteinExistence type="predicted"/>
<dbReference type="InterPro" id="IPR002913">
    <property type="entry name" value="START_lipid-bd_dom"/>
</dbReference>
<dbReference type="GO" id="GO:0008289">
    <property type="term" value="F:lipid binding"/>
    <property type="evidence" value="ECO:0007669"/>
    <property type="project" value="InterPro"/>
</dbReference>
<dbReference type="PANTHER" id="PTHR19308">
    <property type="entry name" value="PHOSPHATIDYLCHOLINE TRANSFER PROTEIN"/>
    <property type="match status" value="1"/>
</dbReference>
<dbReference type="CDD" id="cd00177">
    <property type="entry name" value="START"/>
    <property type="match status" value="1"/>
</dbReference>
<sequence>MDRPDAHEQTGAIFDLLNAFTDFSAFKDMMLQLKKTNAAGGHAGPVSDMPYTRPESLAASLELTRILEKGGAEDGWQLVADKGWIQTYRKLDPDSPIHMTRCFARVNIPAEALVNIFMDPWKKTQWDTEVKTCEVIGGNGYAHDGYIVRQTAKIPLCTPREMVWRWQLVPDWPEPGCFTGVIHDEPTDVPPMEGHLRVECKIANTVIRPDGPDSCHLTMFGHMNFHFPAFVWNYTSSSWLIRNVTKLETAYKTIYQGNPPPMPA</sequence>
<dbReference type="Gene3D" id="3.30.530.20">
    <property type="match status" value="1"/>
</dbReference>
<evidence type="ECO:0000313" key="2">
    <source>
        <dbReference type="EMBL" id="CAE8657058.1"/>
    </source>
</evidence>
<gene>
    <name evidence="2" type="ORF">PGLA2088_LOCUS12567</name>
</gene>
<reference evidence="2" key="1">
    <citation type="submission" date="2021-02" db="EMBL/GenBank/DDBJ databases">
        <authorList>
            <person name="Dougan E. K."/>
            <person name="Rhodes N."/>
            <person name="Thang M."/>
            <person name="Chan C."/>
        </authorList>
    </citation>
    <scope>NUCLEOTIDE SEQUENCE</scope>
</reference>
<dbReference type="Proteomes" id="UP000626109">
    <property type="component" value="Unassembled WGS sequence"/>
</dbReference>
<protein>
    <recommendedName>
        <fullName evidence="1">START domain-containing protein</fullName>
    </recommendedName>
</protein>
<dbReference type="AlphaFoldDB" id="A0A813IVX4"/>
<dbReference type="EMBL" id="CAJNNW010014861">
    <property type="protein sequence ID" value="CAE8657058.1"/>
    <property type="molecule type" value="Genomic_DNA"/>
</dbReference>